<keyword evidence="2" id="KW-1185">Reference proteome</keyword>
<gene>
    <name evidence="1" type="ORF">R50_0768</name>
</gene>
<evidence type="ECO:0000313" key="1">
    <source>
        <dbReference type="EMBL" id="CAB1128274.1"/>
    </source>
</evidence>
<evidence type="ECO:0000313" key="2">
    <source>
        <dbReference type="Proteomes" id="UP000503399"/>
    </source>
</evidence>
<proteinExistence type="predicted"/>
<reference evidence="1 2" key="1">
    <citation type="submission" date="2020-02" db="EMBL/GenBank/DDBJ databases">
        <authorList>
            <person name="Hogendoorn C."/>
        </authorList>
    </citation>
    <scope>NUCLEOTIDE SEQUENCE [LARGE SCALE GENOMIC DNA]</scope>
    <source>
        <strain evidence="1">R501</strain>
    </source>
</reference>
<dbReference type="AlphaFoldDB" id="A0A6F8ZF01"/>
<dbReference type="EMBL" id="LR778114">
    <property type="protein sequence ID" value="CAB1128274.1"/>
    <property type="molecule type" value="Genomic_DNA"/>
</dbReference>
<name>A0A6F8ZF01_9FIRM</name>
<dbReference type="KEGG" id="hfv:R50_0768"/>
<dbReference type="Proteomes" id="UP000503399">
    <property type="component" value="Chromosome"/>
</dbReference>
<protein>
    <submittedName>
        <fullName evidence="1">Uncharacterized protein</fullName>
    </submittedName>
</protein>
<organism evidence="1 2">
    <name type="scientific">Candidatus Hydrogenisulfobacillus filiaventi</name>
    <dbReference type="NCBI Taxonomy" id="2707344"/>
    <lineage>
        <taxon>Bacteria</taxon>
        <taxon>Bacillati</taxon>
        <taxon>Bacillota</taxon>
        <taxon>Clostridia</taxon>
        <taxon>Eubacteriales</taxon>
        <taxon>Clostridiales Family XVII. Incertae Sedis</taxon>
        <taxon>Candidatus Hydrogenisulfobacillus</taxon>
    </lineage>
</organism>
<accession>A0A6F8ZF01</accession>
<sequence>MGDRRRIIILGERAEDWPPALRLLRQLQEGPVPPAVGFWVLTGWPPAWWADDGSGGGWLWWRQEMLAAAEETLRAGRRQAGLAGYGSAGDRIWVGAGRAQLATALVAERVSLLVAASPGGSRLRRLLAALIVGGPVPVAVAVRSRPPLPFPVGAVLAAPEAEGRGEP</sequence>